<dbReference type="Gene3D" id="2.60.40.1120">
    <property type="entry name" value="Carboxypeptidase-like, regulatory domain"/>
    <property type="match status" value="1"/>
</dbReference>
<dbReference type="PANTHER" id="PTHR34406">
    <property type="entry name" value="PROTEIN YCEI"/>
    <property type="match status" value="1"/>
</dbReference>
<dbReference type="PANTHER" id="PTHR34406:SF1">
    <property type="entry name" value="PROTEIN YCEI"/>
    <property type="match status" value="1"/>
</dbReference>
<feature type="compositionally biased region" description="Basic and acidic residues" evidence="2">
    <location>
        <begin position="133"/>
        <end position="146"/>
    </location>
</feature>
<evidence type="ECO:0000313" key="6">
    <source>
        <dbReference type="Proteomes" id="UP000321234"/>
    </source>
</evidence>
<dbReference type="SUPFAM" id="SSF49464">
    <property type="entry name" value="Carboxypeptidase regulatory domain-like"/>
    <property type="match status" value="1"/>
</dbReference>
<dbReference type="EMBL" id="VKAC01000003">
    <property type="protein sequence ID" value="TXR56989.1"/>
    <property type="molecule type" value="Genomic_DNA"/>
</dbReference>
<keyword evidence="3" id="KW-0732">Signal</keyword>
<dbReference type="Pfam" id="PF04264">
    <property type="entry name" value="YceI"/>
    <property type="match status" value="1"/>
</dbReference>
<evidence type="ECO:0000256" key="3">
    <source>
        <dbReference type="SAM" id="SignalP"/>
    </source>
</evidence>
<feature type="region of interest" description="Disordered" evidence="2">
    <location>
        <begin position="1"/>
        <end position="168"/>
    </location>
</feature>
<protein>
    <recommendedName>
        <fullName evidence="4">Lipid/polyisoprenoid-binding YceI-like domain-containing protein</fullName>
    </recommendedName>
</protein>
<reference evidence="5 6" key="1">
    <citation type="submission" date="2019-07" db="EMBL/GenBank/DDBJ databases">
        <title>Quadrisphaera sp. strain DD2A genome sequencing and assembly.</title>
        <authorList>
            <person name="Kim I."/>
        </authorList>
    </citation>
    <scope>NUCLEOTIDE SEQUENCE [LARGE SCALE GENOMIC DNA]</scope>
    <source>
        <strain evidence="5 6">DD2A</strain>
    </source>
</reference>
<feature type="compositionally biased region" description="Basic and acidic residues" evidence="2">
    <location>
        <begin position="101"/>
        <end position="114"/>
    </location>
</feature>
<dbReference type="InterPro" id="IPR007372">
    <property type="entry name" value="Lipid/polyisoprenoid-bd_YceI"/>
</dbReference>
<gene>
    <name evidence="5" type="ORF">FMM08_05700</name>
</gene>
<feature type="signal peptide" evidence="3">
    <location>
        <begin position="1"/>
        <end position="33"/>
    </location>
</feature>
<proteinExistence type="inferred from homology"/>
<dbReference type="OrthoDB" id="9811006at2"/>
<feature type="compositionally biased region" description="Basic residues" evidence="2">
    <location>
        <begin position="1"/>
        <end position="14"/>
    </location>
</feature>
<organism evidence="5 6">
    <name type="scientific">Quadrisphaera setariae</name>
    <dbReference type="NCBI Taxonomy" id="2593304"/>
    <lineage>
        <taxon>Bacteria</taxon>
        <taxon>Bacillati</taxon>
        <taxon>Actinomycetota</taxon>
        <taxon>Actinomycetes</taxon>
        <taxon>Kineosporiales</taxon>
        <taxon>Kineosporiaceae</taxon>
        <taxon>Quadrisphaera</taxon>
    </lineage>
</organism>
<feature type="compositionally biased region" description="Low complexity" evidence="2">
    <location>
        <begin position="15"/>
        <end position="73"/>
    </location>
</feature>
<sequence>MRRPRASLRRRGHRAATTSPVAAQAAAVGTAHAAPTAAAKKRNSPTSRSVPPSSAVTPSTRTTAARAPVTTPTARRRAAALNQAELHTGEPRSTTGPVWRPRPDPRRAGPRRAEPFVGGYRGAGGHRAGPRQDPGRRPGPADDVRPHAAGRLAVRFGRPTGRRRATAAQPVAEPLVVHAPIPDVQPPHAAHGGEGRAPHLPTGAAGARVHGSVLTRDGWPLPAASVTLLATDGTGSARTTSGADGRFVLTQVETGPATLLVACAGHEPHALSIAVQSPGATRPEDVVVDVGELRLARVGAEELPEAGRWKIDPDHTSLVATAHHLGLSAVSGRLSVVEGVIEVAEVFSGSSVEVRIDAASVDSGVAARDAHLRSADFLDAENHRWITYEGRGLLPDGAGGWQLDGHLTLNGTARPVPLRLRCTGTGTDPWGGHRVAFQATAQLSRDDFAMRWREAFGLGVAIFGTTLRITIDLEAVRET</sequence>
<dbReference type="Gene3D" id="2.40.128.110">
    <property type="entry name" value="Lipid/polyisoprenoid-binding, YceI-like"/>
    <property type="match status" value="1"/>
</dbReference>
<dbReference type="SUPFAM" id="SSF101874">
    <property type="entry name" value="YceI-like"/>
    <property type="match status" value="1"/>
</dbReference>
<keyword evidence="6" id="KW-1185">Reference proteome</keyword>
<evidence type="ECO:0000256" key="1">
    <source>
        <dbReference type="ARBA" id="ARBA00008812"/>
    </source>
</evidence>
<dbReference type="Pfam" id="PF13620">
    <property type="entry name" value="CarboxypepD_reg"/>
    <property type="match status" value="1"/>
</dbReference>
<dbReference type="AlphaFoldDB" id="A0A5C8ZIM0"/>
<evidence type="ECO:0000259" key="4">
    <source>
        <dbReference type="SMART" id="SM00867"/>
    </source>
</evidence>
<feature type="chain" id="PRO_5022864672" description="Lipid/polyisoprenoid-binding YceI-like domain-containing protein" evidence="3">
    <location>
        <begin position="34"/>
        <end position="479"/>
    </location>
</feature>
<evidence type="ECO:0000313" key="5">
    <source>
        <dbReference type="EMBL" id="TXR56989.1"/>
    </source>
</evidence>
<dbReference type="InterPro" id="IPR008969">
    <property type="entry name" value="CarboxyPept-like_regulatory"/>
</dbReference>
<dbReference type="InterPro" id="IPR036761">
    <property type="entry name" value="TTHA0802/YceI-like_sf"/>
</dbReference>
<dbReference type="SMART" id="SM00867">
    <property type="entry name" value="YceI"/>
    <property type="match status" value="1"/>
</dbReference>
<accession>A0A5C8ZIM0</accession>
<comment type="similarity">
    <text evidence="1">Belongs to the UPF0312 family.</text>
</comment>
<comment type="caution">
    <text evidence="5">The sequence shown here is derived from an EMBL/GenBank/DDBJ whole genome shotgun (WGS) entry which is preliminary data.</text>
</comment>
<dbReference type="Proteomes" id="UP000321234">
    <property type="component" value="Unassembled WGS sequence"/>
</dbReference>
<name>A0A5C8ZIM0_9ACTN</name>
<evidence type="ECO:0000256" key="2">
    <source>
        <dbReference type="SAM" id="MobiDB-lite"/>
    </source>
</evidence>
<feature type="domain" description="Lipid/polyisoprenoid-binding YceI-like" evidence="4">
    <location>
        <begin position="308"/>
        <end position="476"/>
    </location>
</feature>